<dbReference type="InterPro" id="IPR019734">
    <property type="entry name" value="TPR_rpt"/>
</dbReference>
<dbReference type="InterPro" id="IPR011009">
    <property type="entry name" value="Kinase-like_dom_sf"/>
</dbReference>
<organism evidence="8 9">
    <name type="scientific">Enhygromyxa salina</name>
    <dbReference type="NCBI Taxonomy" id="215803"/>
    <lineage>
        <taxon>Bacteria</taxon>
        <taxon>Pseudomonadati</taxon>
        <taxon>Myxococcota</taxon>
        <taxon>Polyangia</taxon>
        <taxon>Nannocystales</taxon>
        <taxon>Nannocystaceae</taxon>
        <taxon>Enhygromyxa</taxon>
    </lineage>
</organism>
<dbReference type="InterPro" id="IPR017441">
    <property type="entry name" value="Protein_kinase_ATP_BS"/>
</dbReference>
<dbReference type="InterPro" id="IPR000719">
    <property type="entry name" value="Prot_kinase_dom"/>
</dbReference>
<dbReference type="Gene3D" id="3.30.200.20">
    <property type="entry name" value="Phosphorylase Kinase, domain 1"/>
    <property type="match status" value="1"/>
</dbReference>
<keyword evidence="4 6" id="KW-0067">ATP-binding</keyword>
<dbReference type="Pfam" id="PF13424">
    <property type="entry name" value="TPR_12"/>
    <property type="match status" value="1"/>
</dbReference>
<dbReference type="PANTHER" id="PTHR43289">
    <property type="entry name" value="MITOGEN-ACTIVATED PROTEIN KINASE KINASE KINASE 20-RELATED"/>
    <property type="match status" value="1"/>
</dbReference>
<name>A0A0C2DFG2_9BACT</name>
<dbReference type="CDD" id="cd14014">
    <property type="entry name" value="STKc_PknB_like"/>
    <property type="match status" value="1"/>
</dbReference>
<gene>
    <name evidence="8" type="ORF">DB30_00642</name>
</gene>
<dbReference type="GO" id="GO:0004674">
    <property type="term" value="F:protein serine/threonine kinase activity"/>
    <property type="evidence" value="ECO:0007669"/>
    <property type="project" value="TreeGrafter"/>
</dbReference>
<keyword evidence="2 6" id="KW-0547">Nucleotide-binding</keyword>
<dbReference type="SMART" id="SM00028">
    <property type="entry name" value="TPR"/>
    <property type="match status" value="3"/>
</dbReference>
<dbReference type="PROSITE" id="PS50005">
    <property type="entry name" value="TPR"/>
    <property type="match status" value="1"/>
</dbReference>
<accession>A0A0C2DFG2</accession>
<comment type="caution">
    <text evidence="8">The sequence shown here is derived from an EMBL/GenBank/DDBJ whole genome shotgun (WGS) entry which is preliminary data.</text>
</comment>
<dbReference type="SUPFAM" id="SSF48452">
    <property type="entry name" value="TPR-like"/>
    <property type="match status" value="2"/>
</dbReference>
<dbReference type="EMBL" id="JMCC02000011">
    <property type="protein sequence ID" value="KIG18357.1"/>
    <property type="molecule type" value="Genomic_DNA"/>
</dbReference>
<evidence type="ECO:0000313" key="8">
    <source>
        <dbReference type="EMBL" id="KIG18357.1"/>
    </source>
</evidence>
<dbReference type="PROSITE" id="PS00107">
    <property type="entry name" value="PROTEIN_KINASE_ATP"/>
    <property type="match status" value="1"/>
</dbReference>
<evidence type="ECO:0000256" key="4">
    <source>
        <dbReference type="ARBA" id="ARBA00022840"/>
    </source>
</evidence>
<feature type="repeat" description="TPR" evidence="5">
    <location>
        <begin position="672"/>
        <end position="705"/>
    </location>
</feature>
<dbReference type="Pfam" id="PF00069">
    <property type="entry name" value="Pkinase"/>
    <property type="match status" value="1"/>
</dbReference>
<proteinExistence type="predicted"/>
<evidence type="ECO:0000256" key="3">
    <source>
        <dbReference type="ARBA" id="ARBA00022777"/>
    </source>
</evidence>
<sequence>MTRGSEQPEGGWAGDIEGQRLFELVRSRMFAGRGALRVGRYRIVRRLGAGAMGEVQLAIDEQLDRAVAVKFVHAHLANQRFTERLRVEARALARLAHPNVVHVYEVGEQHGRVFLAMEYVNGGSLRDWIAHAPGWEPVLRAYLDAARGLAAAHSAGVVHRDFKPDNVLRSAEGRVAVADFGLAALDRQSSTSEDLEQTWDLDRSQSITDDARRSLVSRSGEVKGTPAYMPPEQFQGWSDARADQFALCVSLYEGLWGRRPFARRTLNEMLSGDVDWRPLTPPTKQRGRGWVPNWIWPLIRRGLAEQPDDRWETLDDLVAAFEHGLGRRRRRSWLLGSAVVAVGVGLFSGASVAWWGDDASVEDCAGVASELGLTWDRSQRAQLGQVLADAAAAPNATWLVDSEAAIVASLDRWRARWIDSRAQLCRGRAGGDPIVLDRLGACLERQRRSTQHLVELMLAGDLQTLREAPRAVLRLDDPRACAREASQGGPPDPPRALAAAVERARDELAGIEAELLIAHHETALARLEQLTAQVGELDYPPLTAELAHARGRALLDGGHAAAGLEALEQAADLAEVAHHDRVVADSWRRMASFSATQQTDVEAGRRWLRRADAAARRVGADHLEPHAMARLDYVRGNLELLDKQFVAAFNLLEPLVAVFEGDPDHQDLLFAAHTSTSLGVVVLNQGDRDRALELFAHALDLLERVHGPRHPDVALAAYNLGQLALEAGDAELAQTMLERAVQIWAHAKELELRNTGRAQLVLGQLALARGLSDAALGHGRAAAAAFERVSQTSIEQAEAASLVAAAHYFLAEPEPAILAYRRAVQGYADAYGADDVYVAYFRAGLGWALLATGKIDDARVEFESALAVIEAKGGGDEQAVDARFGLISVDVASGQLESARAGLARFDGQELAGMERMELELFRGVLALRGAPADRAAGAAALASARAHAKTVAMGEATLAILLDSVSATGDERRLAGE</sequence>
<evidence type="ECO:0000256" key="5">
    <source>
        <dbReference type="PROSITE-ProRule" id="PRU00339"/>
    </source>
</evidence>
<keyword evidence="1" id="KW-0808">Transferase</keyword>
<evidence type="ECO:0000256" key="2">
    <source>
        <dbReference type="ARBA" id="ARBA00022741"/>
    </source>
</evidence>
<dbReference type="AlphaFoldDB" id="A0A0C2DFG2"/>
<reference evidence="8 9" key="1">
    <citation type="submission" date="2014-12" db="EMBL/GenBank/DDBJ databases">
        <title>Genome assembly of Enhygromyxa salina DSM 15201.</title>
        <authorList>
            <person name="Sharma G."/>
            <person name="Subramanian S."/>
        </authorList>
    </citation>
    <scope>NUCLEOTIDE SEQUENCE [LARGE SCALE GENOMIC DNA]</scope>
    <source>
        <strain evidence="8 9">DSM 15201</strain>
    </source>
</reference>
<dbReference type="GO" id="GO:0005524">
    <property type="term" value="F:ATP binding"/>
    <property type="evidence" value="ECO:0007669"/>
    <property type="project" value="UniProtKB-UniRule"/>
</dbReference>
<feature type="domain" description="Protein kinase" evidence="7">
    <location>
        <begin position="41"/>
        <end position="334"/>
    </location>
</feature>
<protein>
    <submittedName>
        <fullName evidence="8">Serine/threonine kinase</fullName>
    </submittedName>
</protein>
<keyword evidence="5" id="KW-0802">TPR repeat</keyword>
<dbReference type="Gene3D" id="1.10.510.10">
    <property type="entry name" value="Transferase(Phosphotransferase) domain 1"/>
    <property type="match status" value="1"/>
</dbReference>
<dbReference type="PROSITE" id="PS50011">
    <property type="entry name" value="PROTEIN_KINASE_DOM"/>
    <property type="match status" value="1"/>
</dbReference>
<dbReference type="Proteomes" id="UP000031599">
    <property type="component" value="Unassembled WGS sequence"/>
</dbReference>
<feature type="binding site" evidence="6">
    <location>
        <position position="70"/>
    </location>
    <ligand>
        <name>ATP</name>
        <dbReference type="ChEBI" id="CHEBI:30616"/>
    </ligand>
</feature>
<keyword evidence="3 8" id="KW-0418">Kinase</keyword>
<evidence type="ECO:0000259" key="7">
    <source>
        <dbReference type="PROSITE" id="PS50011"/>
    </source>
</evidence>
<evidence type="ECO:0000256" key="6">
    <source>
        <dbReference type="PROSITE-ProRule" id="PRU10141"/>
    </source>
</evidence>
<evidence type="ECO:0000313" key="9">
    <source>
        <dbReference type="Proteomes" id="UP000031599"/>
    </source>
</evidence>
<dbReference type="Gene3D" id="1.25.40.10">
    <property type="entry name" value="Tetratricopeptide repeat domain"/>
    <property type="match status" value="2"/>
</dbReference>
<dbReference type="SUPFAM" id="SSF56112">
    <property type="entry name" value="Protein kinase-like (PK-like)"/>
    <property type="match status" value="1"/>
</dbReference>
<dbReference type="PANTHER" id="PTHR43289:SF6">
    <property type="entry name" value="SERINE_THREONINE-PROTEIN KINASE NEKL-3"/>
    <property type="match status" value="1"/>
</dbReference>
<evidence type="ECO:0000256" key="1">
    <source>
        <dbReference type="ARBA" id="ARBA00022679"/>
    </source>
</evidence>
<dbReference type="InterPro" id="IPR011990">
    <property type="entry name" value="TPR-like_helical_dom_sf"/>
</dbReference>